<name>A0AAF0T846_SOLVR</name>
<evidence type="ECO:0000313" key="2">
    <source>
        <dbReference type="Proteomes" id="UP001234989"/>
    </source>
</evidence>
<dbReference type="AlphaFoldDB" id="A0AAF0T846"/>
<accession>A0AAF0T846</accession>
<organism evidence="1 2">
    <name type="scientific">Solanum verrucosum</name>
    <dbReference type="NCBI Taxonomy" id="315347"/>
    <lineage>
        <taxon>Eukaryota</taxon>
        <taxon>Viridiplantae</taxon>
        <taxon>Streptophyta</taxon>
        <taxon>Embryophyta</taxon>
        <taxon>Tracheophyta</taxon>
        <taxon>Spermatophyta</taxon>
        <taxon>Magnoliopsida</taxon>
        <taxon>eudicotyledons</taxon>
        <taxon>Gunneridae</taxon>
        <taxon>Pentapetalae</taxon>
        <taxon>asterids</taxon>
        <taxon>lamiids</taxon>
        <taxon>Solanales</taxon>
        <taxon>Solanaceae</taxon>
        <taxon>Solanoideae</taxon>
        <taxon>Solaneae</taxon>
        <taxon>Solanum</taxon>
    </lineage>
</organism>
<proteinExistence type="predicted"/>
<evidence type="ECO:0000313" key="1">
    <source>
        <dbReference type="EMBL" id="WMV08766.1"/>
    </source>
</evidence>
<dbReference type="EMBL" id="CP133612">
    <property type="protein sequence ID" value="WMV08766.1"/>
    <property type="molecule type" value="Genomic_DNA"/>
</dbReference>
<dbReference type="Proteomes" id="UP001234989">
    <property type="component" value="Chromosome 1"/>
</dbReference>
<feature type="non-terminal residue" evidence="1">
    <location>
        <position position="142"/>
    </location>
</feature>
<gene>
    <name evidence="1" type="ORF">MTR67_002151</name>
</gene>
<reference evidence="1" key="1">
    <citation type="submission" date="2023-08" db="EMBL/GenBank/DDBJ databases">
        <title>A de novo genome assembly of Solanum verrucosum Schlechtendal, a Mexican diploid species geographically isolated from the other diploid A-genome species in potato relatives.</title>
        <authorList>
            <person name="Hosaka K."/>
        </authorList>
    </citation>
    <scope>NUCLEOTIDE SEQUENCE</scope>
    <source>
        <tissue evidence="1">Young leaves</tissue>
    </source>
</reference>
<sequence length="142" mass="16238">MRWMELQKDYDVTIFYHPRNANIVTDALSRKARSIEVGFLAACVEAISFLLEKIKGKQFDDEKLSRIRDMVLRREAKDNTLVYWSFEGIIKEGEIHLGEASRSSKQAEGACRSKGQGLGVYGERENVVEGFTHEGCDEVWYA</sequence>
<keyword evidence="2" id="KW-1185">Reference proteome</keyword>
<protein>
    <submittedName>
        <fullName evidence="1">Uncharacterized protein</fullName>
    </submittedName>
</protein>